<comment type="similarity">
    <text evidence="1">Belongs to the TRAFAC class TrmE-Era-EngA-EngB-Septin-like GTPase superfamily. AIG1/Toc34/Toc159-like paraseptin GTPase family. IAN subfamily.</text>
</comment>
<dbReference type="GO" id="GO:0005525">
    <property type="term" value="F:GTP binding"/>
    <property type="evidence" value="ECO:0007669"/>
    <property type="project" value="UniProtKB-KW"/>
</dbReference>
<evidence type="ECO:0000259" key="5">
    <source>
        <dbReference type="PROSITE" id="PS51720"/>
    </source>
</evidence>
<dbReference type="SUPFAM" id="SSF52540">
    <property type="entry name" value="P-loop containing nucleoside triphosphate hydrolases"/>
    <property type="match status" value="2"/>
</dbReference>
<accession>A0A8T2KST3</accession>
<dbReference type="InterPro" id="IPR045058">
    <property type="entry name" value="GIMA/IAN/Toc"/>
</dbReference>
<keyword evidence="2" id="KW-0547">Nucleotide-binding</keyword>
<evidence type="ECO:0000256" key="1">
    <source>
        <dbReference type="ARBA" id="ARBA00008535"/>
    </source>
</evidence>
<comment type="caution">
    <text evidence="6">The sequence shown here is derived from an EMBL/GenBank/DDBJ whole genome shotgun (WGS) entry which is preliminary data.</text>
</comment>
<dbReference type="CDD" id="cd01852">
    <property type="entry name" value="AIG1"/>
    <property type="match status" value="1"/>
</dbReference>
<dbReference type="PROSITE" id="PS51720">
    <property type="entry name" value="G_AIG1"/>
    <property type="match status" value="1"/>
</dbReference>
<proteinExistence type="inferred from homology"/>
<evidence type="ECO:0000313" key="7">
    <source>
        <dbReference type="Proteomes" id="UP000752171"/>
    </source>
</evidence>
<evidence type="ECO:0000256" key="3">
    <source>
        <dbReference type="ARBA" id="ARBA00023134"/>
    </source>
</evidence>
<dbReference type="InterPro" id="IPR006703">
    <property type="entry name" value="G_AIG1"/>
</dbReference>
<organism evidence="6 7">
    <name type="scientific">Astyanax mexicanus</name>
    <name type="common">Blind cave fish</name>
    <name type="synonym">Astyanax fasciatus mexicanus</name>
    <dbReference type="NCBI Taxonomy" id="7994"/>
    <lineage>
        <taxon>Eukaryota</taxon>
        <taxon>Metazoa</taxon>
        <taxon>Chordata</taxon>
        <taxon>Craniata</taxon>
        <taxon>Vertebrata</taxon>
        <taxon>Euteleostomi</taxon>
        <taxon>Actinopterygii</taxon>
        <taxon>Neopterygii</taxon>
        <taxon>Teleostei</taxon>
        <taxon>Ostariophysi</taxon>
        <taxon>Characiformes</taxon>
        <taxon>Characoidei</taxon>
        <taxon>Acestrorhamphidae</taxon>
        <taxon>Acestrorhamphinae</taxon>
        <taxon>Astyanax</taxon>
    </lineage>
</organism>
<feature type="coiled-coil region" evidence="4">
    <location>
        <begin position="667"/>
        <end position="694"/>
    </location>
</feature>
<evidence type="ECO:0000256" key="4">
    <source>
        <dbReference type="SAM" id="Coils"/>
    </source>
</evidence>
<dbReference type="InterPro" id="IPR027417">
    <property type="entry name" value="P-loop_NTPase"/>
</dbReference>
<dbReference type="PANTHER" id="PTHR10903">
    <property type="entry name" value="GTPASE, IMAP FAMILY MEMBER-RELATED"/>
    <property type="match status" value="1"/>
</dbReference>
<dbReference type="Pfam" id="PF04548">
    <property type="entry name" value="AIG1"/>
    <property type="match status" value="4"/>
</dbReference>
<dbReference type="Gene3D" id="3.40.50.300">
    <property type="entry name" value="P-loop containing nucleotide triphosphate hydrolases"/>
    <property type="match status" value="4"/>
</dbReference>
<dbReference type="AlphaFoldDB" id="A0A8T2KST3"/>
<dbReference type="EMBL" id="JAICCE010000021">
    <property type="protein sequence ID" value="KAG9262650.1"/>
    <property type="molecule type" value="Genomic_DNA"/>
</dbReference>
<protein>
    <submittedName>
        <fullName evidence="6">GTPase IMAP family member 8-like</fullName>
    </submittedName>
</protein>
<evidence type="ECO:0000256" key="2">
    <source>
        <dbReference type="ARBA" id="ARBA00022741"/>
    </source>
</evidence>
<evidence type="ECO:0000313" key="6">
    <source>
        <dbReference type="EMBL" id="KAG9262650.1"/>
    </source>
</evidence>
<feature type="domain" description="AIG1-type G" evidence="5">
    <location>
        <begin position="700"/>
        <end position="902"/>
    </location>
</feature>
<dbReference type="FunFam" id="3.40.50.300:FF:000366">
    <property type="entry name" value="GTPase, IMAP family member 2"/>
    <property type="match status" value="1"/>
</dbReference>
<name>A0A8T2KST3_ASTMX</name>
<keyword evidence="4" id="KW-0175">Coiled coil</keyword>
<dbReference type="PANTHER" id="PTHR10903:SF170">
    <property type="entry name" value="GTPASE IMAP FAMILY MEMBER 7"/>
    <property type="match status" value="1"/>
</dbReference>
<dbReference type="Proteomes" id="UP000752171">
    <property type="component" value="Unassembled WGS sequence"/>
</dbReference>
<gene>
    <name evidence="6" type="primary">GIMAP7</name>
    <name evidence="6" type="ORF">AMEX_G24453</name>
</gene>
<sequence>MASSSDLPQPQWRQSLLELPHMRFVLVGKNGQLNRRVGNFILGREVFTPEAPPHCSQGATENVKGKYITLIITPDLFDPELTNEELNDRVSESMTLCAPGPHVIVLVLQRDDFTEADRKQLNFIFRSLSEEARKHTIVLTHPGSCIDPVLDTVSNEIFTEFDFISGCSQTVLLDLMEKRIKENRGRCLKQKKFVMAPLVTEEEQQQQPTMERKAEQAVRKKTRGGIRDSIVGFFRGGKQNGEVQIMLLGKNCQENRKVGNFILGRDAFDPEAPSQRSQVATEKLKKRCITLIVTPDLFDSGLSTDEVNDRVSGCMNLCASGPHIIVLVLQRDNFSEADRKQLNFILSSVSEEARKHTIVLSQHSSSVDAVTDDVSNEIIAEFSKWHFDFISGCSQTVLLDLIEKRIKENRGRCLKQNEFVMASFVTEEEQPQQPTVERKTEQAVRKKTNLPRLRRRGSLPEPQHRSQELNLVLCGIDVAHKAFISDLILGHTQHSPKTSRKPCLPCVRRRREVPEPSVTLMEMPALCSAHKEDVKCEAIRCVSLCDPGVHAFLFIVPVGPLTDADKEEMMNIQEIFSSRVKDNLIVIFTTPTMQPPVTDFIEHDSEIRRFLALCDDRYIIVETGMGKSSKQAGEKLLDEFVRRIEAPPYSFHTYMMIQQERFRREVEEEYKAELSKQKKEIQELKRMIQSGGDENKLEAPNSLRIILIGKTGNGKSATGNTILGRNEFATKASMDAVTRVCQKGVGEVLGRTVAVIDTPGLFDLSLSMEDTQQEIMKCISMSAPGPHAFIIVLSVGRISQEEVDTLDLVKRIFGPKAAMFTIVLFTRGDDLNNLTIKDYVEKCTIEPVRKMLRDCGDRFIAFNNREKQDQTQVSELLTKIEEMINANPSGRFFTNSMFQEAEISIKMKIGKLLREKVKEIEAKKEKEKQWNI</sequence>
<keyword evidence="3" id="KW-0342">GTP-binding</keyword>
<reference evidence="6 7" key="1">
    <citation type="submission" date="2021-07" db="EMBL/GenBank/DDBJ databases">
        <authorList>
            <person name="Imarazene B."/>
            <person name="Zahm M."/>
            <person name="Klopp C."/>
            <person name="Cabau C."/>
            <person name="Beille S."/>
            <person name="Jouanno E."/>
            <person name="Castinel A."/>
            <person name="Lluch J."/>
            <person name="Gil L."/>
            <person name="Kuchtly C."/>
            <person name="Lopez Roques C."/>
            <person name="Donnadieu C."/>
            <person name="Parrinello H."/>
            <person name="Journot L."/>
            <person name="Du K."/>
            <person name="Schartl M."/>
            <person name="Retaux S."/>
            <person name="Guiguen Y."/>
        </authorList>
    </citation>
    <scope>NUCLEOTIDE SEQUENCE [LARGE SCALE GENOMIC DNA]</scope>
    <source>
        <strain evidence="6">Pach_M1</strain>
        <tissue evidence="6">Testis</tissue>
    </source>
</reference>